<dbReference type="Proteomes" id="UP000886998">
    <property type="component" value="Unassembled WGS sequence"/>
</dbReference>
<feature type="compositionally biased region" description="Basic and acidic residues" evidence="1">
    <location>
        <begin position="74"/>
        <end position="91"/>
    </location>
</feature>
<keyword evidence="3" id="KW-1185">Reference proteome</keyword>
<gene>
    <name evidence="2" type="ORF">TNIN_318381</name>
</gene>
<reference evidence="2" key="1">
    <citation type="submission" date="2020-08" db="EMBL/GenBank/DDBJ databases">
        <title>Multicomponent nature underlies the extraordinary mechanical properties of spider dragline silk.</title>
        <authorList>
            <person name="Kono N."/>
            <person name="Nakamura H."/>
            <person name="Mori M."/>
            <person name="Yoshida Y."/>
            <person name="Ohtoshi R."/>
            <person name="Malay A.D."/>
            <person name="Moran D.A.P."/>
            <person name="Tomita M."/>
            <person name="Numata K."/>
            <person name="Arakawa K."/>
        </authorList>
    </citation>
    <scope>NUCLEOTIDE SEQUENCE</scope>
</reference>
<sequence>MRNLGHGSKHDKKLQTQLALKNPHVPFVPRRYLHKELKILPIKTRIKKLSSNFHSQVAGHSNPTIQAQANVAAQRRDTSRYPIESRKLRKT</sequence>
<evidence type="ECO:0000256" key="1">
    <source>
        <dbReference type="SAM" id="MobiDB-lite"/>
    </source>
</evidence>
<name>A0A8X6YRS9_9ARAC</name>
<feature type="region of interest" description="Disordered" evidence="1">
    <location>
        <begin position="57"/>
        <end position="91"/>
    </location>
</feature>
<comment type="caution">
    <text evidence="2">The sequence shown here is derived from an EMBL/GenBank/DDBJ whole genome shotgun (WGS) entry which is preliminary data.</text>
</comment>
<dbReference type="EMBL" id="BMAV01020814">
    <property type="protein sequence ID" value="GFY74549.1"/>
    <property type="molecule type" value="Genomic_DNA"/>
</dbReference>
<feature type="compositionally biased region" description="Polar residues" evidence="1">
    <location>
        <begin position="57"/>
        <end position="71"/>
    </location>
</feature>
<evidence type="ECO:0000313" key="2">
    <source>
        <dbReference type="EMBL" id="GFY74549.1"/>
    </source>
</evidence>
<dbReference type="AlphaFoldDB" id="A0A8X6YRS9"/>
<protein>
    <submittedName>
        <fullName evidence="2">Uncharacterized protein</fullName>
    </submittedName>
</protein>
<organism evidence="2 3">
    <name type="scientific">Trichonephila inaurata madagascariensis</name>
    <dbReference type="NCBI Taxonomy" id="2747483"/>
    <lineage>
        <taxon>Eukaryota</taxon>
        <taxon>Metazoa</taxon>
        <taxon>Ecdysozoa</taxon>
        <taxon>Arthropoda</taxon>
        <taxon>Chelicerata</taxon>
        <taxon>Arachnida</taxon>
        <taxon>Araneae</taxon>
        <taxon>Araneomorphae</taxon>
        <taxon>Entelegynae</taxon>
        <taxon>Araneoidea</taxon>
        <taxon>Nephilidae</taxon>
        <taxon>Trichonephila</taxon>
        <taxon>Trichonephila inaurata</taxon>
    </lineage>
</organism>
<accession>A0A8X6YRS9</accession>
<evidence type="ECO:0000313" key="3">
    <source>
        <dbReference type="Proteomes" id="UP000886998"/>
    </source>
</evidence>
<proteinExistence type="predicted"/>